<evidence type="ECO:0000313" key="2">
    <source>
        <dbReference type="EMBL" id="KTR02751.1"/>
    </source>
</evidence>
<organism evidence="2 3">
    <name type="scientific">Curtobacterium luteum</name>
    <dbReference type="NCBI Taxonomy" id="33881"/>
    <lineage>
        <taxon>Bacteria</taxon>
        <taxon>Bacillati</taxon>
        <taxon>Actinomycetota</taxon>
        <taxon>Actinomycetes</taxon>
        <taxon>Micrococcales</taxon>
        <taxon>Microbacteriaceae</taxon>
        <taxon>Curtobacterium</taxon>
    </lineage>
</organism>
<dbReference type="AlphaFoldDB" id="A0A175RHA5"/>
<evidence type="ECO:0000256" key="1">
    <source>
        <dbReference type="SAM" id="MobiDB-lite"/>
    </source>
</evidence>
<dbReference type="Proteomes" id="UP000078252">
    <property type="component" value="Unassembled WGS sequence"/>
</dbReference>
<protein>
    <recommendedName>
        <fullName evidence="4">Regulation of enolase 1</fullName>
    </recommendedName>
</protein>
<sequence length="201" mass="22191">MGRRTETTDVDWQDGTWTNAPASVERDGDHLLVTAREGSDAWRETSYGFVHDTEHALLVDFPQDSAVEVTFLLDLSEQFDQAGLFVRVDDRTWTKAGVERSDGADSLGAVVTRGRSDWSLAPVADWAGRRVTIRGSRVDDALTIRARVDDEPWRLVRVSPLDPEATVAAGPFCCAPTRAGLRVRFTGWRSTPPDAGLHPDD</sequence>
<dbReference type="PANTHER" id="PTHR35332">
    <property type="entry name" value="REGULATION OF ENOLASE PROTEIN 1"/>
    <property type="match status" value="1"/>
</dbReference>
<reference evidence="2 3" key="1">
    <citation type="journal article" date="2016" name="Front. Microbiol.">
        <title>Genomic Resource of Rice Seed Associated Bacteria.</title>
        <authorList>
            <person name="Midha S."/>
            <person name="Bansal K."/>
            <person name="Sharma S."/>
            <person name="Kumar N."/>
            <person name="Patil P.P."/>
            <person name="Chaudhry V."/>
            <person name="Patil P.B."/>
        </authorList>
    </citation>
    <scope>NUCLEOTIDE SEQUENCE [LARGE SCALE GENOMIC DNA]</scope>
    <source>
        <strain evidence="2 3">NS184</strain>
    </source>
</reference>
<dbReference type="InterPro" id="IPR009784">
    <property type="entry name" value="DUF1349"/>
</dbReference>
<gene>
    <name evidence="2" type="ORF">NS184_15325</name>
</gene>
<dbReference type="OrthoDB" id="9814707at2"/>
<evidence type="ECO:0008006" key="4">
    <source>
        <dbReference type="Google" id="ProtNLM"/>
    </source>
</evidence>
<accession>A0A175RHA5</accession>
<evidence type="ECO:0000313" key="3">
    <source>
        <dbReference type="Proteomes" id="UP000078252"/>
    </source>
</evidence>
<dbReference type="PATRIC" id="fig|33881.3.peg.3605"/>
<dbReference type="InterPro" id="IPR013320">
    <property type="entry name" value="ConA-like_dom_sf"/>
</dbReference>
<comment type="caution">
    <text evidence="2">The sequence shown here is derived from an EMBL/GenBank/DDBJ whole genome shotgun (WGS) entry which is preliminary data.</text>
</comment>
<dbReference type="Gene3D" id="2.60.120.200">
    <property type="match status" value="1"/>
</dbReference>
<feature type="region of interest" description="Disordered" evidence="1">
    <location>
        <begin position="1"/>
        <end position="20"/>
    </location>
</feature>
<dbReference type="Pfam" id="PF07081">
    <property type="entry name" value="DUF1349"/>
    <property type="match status" value="1"/>
</dbReference>
<dbReference type="SUPFAM" id="SSF49899">
    <property type="entry name" value="Concanavalin A-like lectins/glucanases"/>
    <property type="match status" value="1"/>
</dbReference>
<dbReference type="RefSeq" id="WP_058726954.1">
    <property type="nucleotide sequence ID" value="NZ_LDQC01000098.1"/>
</dbReference>
<dbReference type="PANTHER" id="PTHR35332:SF2">
    <property type="entry name" value="REGULATION OF ENOLASE PROTEIN 1"/>
    <property type="match status" value="1"/>
</dbReference>
<proteinExistence type="predicted"/>
<name>A0A175RHA5_9MICO</name>
<dbReference type="EMBL" id="LDQC01000098">
    <property type="protein sequence ID" value="KTR02751.1"/>
    <property type="molecule type" value="Genomic_DNA"/>
</dbReference>